<feature type="compositionally biased region" description="Polar residues" evidence="2">
    <location>
        <begin position="72"/>
        <end position="84"/>
    </location>
</feature>
<dbReference type="HOGENOM" id="CLU_007824_0_0_1"/>
<dbReference type="InterPro" id="IPR001119">
    <property type="entry name" value="SLH_dom"/>
</dbReference>
<feature type="compositionally biased region" description="Low complexity" evidence="2">
    <location>
        <begin position="241"/>
        <end position="256"/>
    </location>
</feature>
<feature type="region of interest" description="Disordered" evidence="2">
    <location>
        <begin position="64"/>
        <end position="84"/>
    </location>
</feature>
<dbReference type="PANTHER" id="PTHR33740:SF3">
    <property type="entry name" value="GPI-ANCHORED ADHESIN-LIKE PROTEIN"/>
    <property type="match status" value="1"/>
</dbReference>
<dbReference type="EMBL" id="KI397501">
    <property type="protein sequence ID" value="ERM95044.1"/>
    <property type="molecule type" value="Genomic_DNA"/>
</dbReference>
<dbReference type="PANTHER" id="PTHR33740">
    <property type="entry name" value="GPI-ANCHORED ADHESIN-LIKE PROTEIN"/>
    <property type="match status" value="1"/>
</dbReference>
<keyword evidence="3" id="KW-0472">Membrane</keyword>
<sequence length="994" mass="108853">MAFSTTISCGSSTMACVSRSSSPNSFQLHLLTHSRCRAQNSRVFLRRSFRAINWSIRCSLPEKSWVEPEPSSPENFSGWSSPDSGQRRRGYGGIMVAGAAGLILAAGVAFASVSLKKKTGLKEQMRPLTAEQEILLASDDQKETDEVKDITMPSSNEENPNPNFAVTSPPADPNTGTDQDPPLHEELTNSTAESSINGYDQMGVTSKIENFESEVSKSDPVMSNLDIEATDPVSPVSPQIVVDDLSPSSLDVSESDQVQYPDSSNVEDSYGTKGSKSLDQGAEQSSGVVYPVETPVSGTSALNTHPQDLDSALNESESPEFPSLGTSSSHDQLPTNPLALNSSVPLESSSGQDPTVEPEIVETRTPISERDQSEGILVPVEGSYQYENVHLETAEIPRQADLFENEQHKNGFKETNASDSSLESSVPESSFAYPGIPAPSLVSAVLQVAPGKVVVPAIVDQVQGQALAALQVLKVIESDVKASDLCSRREYARWLVAASSALSRSSISKVYPAMYIENVTDLAFDDITPEDPDFPYIQGLAEAGLISSKLTSSDLLNTPKREPGGFIFSPDSPLSRQDLVSWKMALEKKQLPEVNRKVLYQRTGYMDVDKINPDAWPALVADISAGDQSITALAFGYTRLFQPQKPVTKAQAAIALATGDATEFVTEELTRIEAESLAETAVAAHTALVAQVEEDLNATFEMELALEREKIDAVEKLAEEVRVELENIKAERDKENSQLMMERDLIESEIVAISKLRHDVEEQLQNLISDKMEILFEKDKLNGLRKATESENQALVQLQYELEVERKALSMARAWAEDEAKRAREHAKALEDARERWERRGIKVIVDEELSMDALDELTWTSSEKFGGEISVSQTVGRAESLREKLKAMANEVSGKSQEIIEKIIRKIEFIITSLKRYTNAGVQKSREFYGATVSMVGKTAQDLCQSSQNVGAKVGGFLNSGKENVGSFLRDGTKKITEECREGMEKFSQKFKT</sequence>
<dbReference type="PROSITE" id="PS51272">
    <property type="entry name" value="SLH"/>
    <property type="match status" value="1"/>
</dbReference>
<feature type="region of interest" description="Disordered" evidence="2">
    <location>
        <begin position="134"/>
        <end position="200"/>
    </location>
</feature>
<accession>W1NIJ0</accession>
<feature type="compositionally biased region" description="Basic and acidic residues" evidence="2">
    <location>
        <begin position="139"/>
        <end position="149"/>
    </location>
</feature>
<evidence type="ECO:0000256" key="2">
    <source>
        <dbReference type="SAM" id="MobiDB-lite"/>
    </source>
</evidence>
<feature type="coiled-coil region" evidence="1">
    <location>
        <begin position="704"/>
        <end position="738"/>
    </location>
</feature>
<feature type="compositionally biased region" description="Polar residues" evidence="2">
    <location>
        <begin position="296"/>
        <end position="306"/>
    </location>
</feature>
<dbReference type="Gramene" id="ERM95044">
    <property type="protein sequence ID" value="ERM95044"/>
    <property type="gene ID" value="AMTR_s00009p00244590"/>
</dbReference>
<evidence type="ECO:0000259" key="4">
    <source>
        <dbReference type="PROSITE" id="PS51272"/>
    </source>
</evidence>
<name>W1NIJ0_AMBTC</name>
<evidence type="ECO:0000256" key="3">
    <source>
        <dbReference type="SAM" id="Phobius"/>
    </source>
</evidence>
<feature type="compositionally biased region" description="Polar residues" evidence="2">
    <location>
        <begin position="324"/>
        <end position="353"/>
    </location>
</feature>
<evidence type="ECO:0000313" key="5">
    <source>
        <dbReference type="EMBL" id="ERM95044.1"/>
    </source>
</evidence>
<feature type="domain" description="SLH" evidence="4">
    <location>
        <begin position="520"/>
        <end position="597"/>
    </location>
</feature>
<dbReference type="AlphaFoldDB" id="W1NIJ0"/>
<feature type="transmembrane region" description="Helical" evidence="3">
    <location>
        <begin position="94"/>
        <end position="115"/>
    </location>
</feature>
<dbReference type="eggNOG" id="ENOG502QQ5K">
    <property type="taxonomic scope" value="Eukaryota"/>
</dbReference>
<organism evidence="5 6">
    <name type="scientific">Amborella trichopoda</name>
    <dbReference type="NCBI Taxonomy" id="13333"/>
    <lineage>
        <taxon>Eukaryota</taxon>
        <taxon>Viridiplantae</taxon>
        <taxon>Streptophyta</taxon>
        <taxon>Embryophyta</taxon>
        <taxon>Tracheophyta</taxon>
        <taxon>Spermatophyta</taxon>
        <taxon>Magnoliopsida</taxon>
        <taxon>Amborellales</taxon>
        <taxon>Amborellaceae</taxon>
        <taxon>Amborella</taxon>
    </lineage>
</organism>
<dbReference type="Proteomes" id="UP000017836">
    <property type="component" value="Unassembled WGS sequence"/>
</dbReference>
<gene>
    <name evidence="5" type="ORF">AMTR_s00009p00244590</name>
</gene>
<evidence type="ECO:0000256" key="1">
    <source>
        <dbReference type="SAM" id="Coils"/>
    </source>
</evidence>
<reference evidence="6" key="1">
    <citation type="journal article" date="2013" name="Science">
        <title>The Amborella genome and the evolution of flowering plants.</title>
        <authorList>
            <consortium name="Amborella Genome Project"/>
        </authorList>
    </citation>
    <scope>NUCLEOTIDE SEQUENCE [LARGE SCALE GENOMIC DNA]</scope>
</reference>
<feature type="compositionally biased region" description="Polar residues" evidence="2">
    <location>
        <begin position="257"/>
        <end position="287"/>
    </location>
</feature>
<keyword evidence="3" id="KW-0812">Transmembrane</keyword>
<proteinExistence type="predicted"/>
<evidence type="ECO:0000313" key="6">
    <source>
        <dbReference type="Proteomes" id="UP000017836"/>
    </source>
</evidence>
<protein>
    <recommendedName>
        <fullName evidence="4">SLH domain-containing protein</fullName>
    </recommendedName>
</protein>
<dbReference type="STRING" id="13333.W1NIJ0"/>
<feature type="compositionally biased region" description="Polar residues" evidence="2">
    <location>
        <begin position="188"/>
        <end position="200"/>
    </location>
</feature>
<keyword evidence="3" id="KW-1133">Transmembrane helix</keyword>
<feature type="region of interest" description="Disordered" evidence="2">
    <location>
        <begin position="228"/>
        <end position="357"/>
    </location>
</feature>
<keyword evidence="1" id="KW-0175">Coiled coil</keyword>
<feature type="coiled-coil region" evidence="1">
    <location>
        <begin position="813"/>
        <end position="840"/>
    </location>
</feature>
<dbReference type="OMA" id="TNSYAGW"/>
<keyword evidence="6" id="KW-1185">Reference proteome</keyword>
<feature type="compositionally biased region" description="Low complexity" evidence="2">
    <location>
        <begin position="153"/>
        <end position="163"/>
    </location>
</feature>